<dbReference type="PRINTS" id="PR00413">
    <property type="entry name" value="HADHALOGNASE"/>
</dbReference>
<keyword evidence="4" id="KW-0460">Magnesium</keyword>
<sequence length="223" mass="23465">MSELQAVLFDMDGTLLDSERLWDVAVYELSARLGRELTHEVRESTLGNSMQGALAKVFAHVGREATPENLAEAAEWLNGRVRVLFAEGLPWLPGAAETLDAVKAAGLGCALVTNTERALTEVALETLGRHRFDATVCGDEVASAKPAPDPYLRAARLLGVDTTSCVAVEDSPTGTQAASTAGCAVLVVGTEVPVPAGPGRTFRNGLVGVTVDELRDVASRRPA</sequence>
<dbReference type="InterPro" id="IPR051600">
    <property type="entry name" value="Beta-PGM-like"/>
</dbReference>
<dbReference type="PANTHER" id="PTHR46193">
    <property type="entry name" value="6-PHOSPHOGLUCONATE PHOSPHATASE"/>
    <property type="match status" value="1"/>
</dbReference>
<dbReference type="SUPFAM" id="SSF56784">
    <property type="entry name" value="HAD-like"/>
    <property type="match status" value="1"/>
</dbReference>
<dbReference type="RefSeq" id="WP_068364866.1">
    <property type="nucleotide sequence ID" value="NZ_FOJN01000024.1"/>
</dbReference>
<name>A0A1I0UFS5_9NOCA</name>
<evidence type="ECO:0000256" key="2">
    <source>
        <dbReference type="ARBA" id="ARBA00006171"/>
    </source>
</evidence>
<gene>
    <name evidence="6" type="ORF">SAMN05444374_12419</name>
</gene>
<dbReference type="SFLD" id="SFLDG01135">
    <property type="entry name" value="C1.5.6:_HAD__Beta-PGM__Phospha"/>
    <property type="match status" value="1"/>
</dbReference>
<dbReference type="OrthoDB" id="9797743at2"/>
<dbReference type="NCBIfam" id="TIGR01509">
    <property type="entry name" value="HAD-SF-IA-v3"/>
    <property type="match status" value="1"/>
</dbReference>
<proteinExistence type="inferred from homology"/>
<dbReference type="GeneID" id="85487734"/>
<accession>A0A1I0UFS5</accession>
<dbReference type="SFLD" id="SFLDG01129">
    <property type="entry name" value="C1.5:_HAD__Beta-PGM__Phosphata"/>
    <property type="match status" value="1"/>
</dbReference>
<dbReference type="SFLD" id="SFLDS00003">
    <property type="entry name" value="Haloacid_Dehalogenase"/>
    <property type="match status" value="1"/>
</dbReference>
<dbReference type="InterPro" id="IPR023198">
    <property type="entry name" value="PGP-like_dom2"/>
</dbReference>
<dbReference type="AlphaFoldDB" id="A0A1I0UFS5"/>
<dbReference type="Pfam" id="PF00702">
    <property type="entry name" value="Hydrolase"/>
    <property type="match status" value="1"/>
</dbReference>
<dbReference type="CDD" id="cd07505">
    <property type="entry name" value="HAD_BPGM-like"/>
    <property type="match status" value="1"/>
</dbReference>
<dbReference type="InterPro" id="IPR023214">
    <property type="entry name" value="HAD_sf"/>
</dbReference>
<evidence type="ECO:0000256" key="1">
    <source>
        <dbReference type="ARBA" id="ARBA00001946"/>
    </source>
</evidence>
<evidence type="ECO:0000256" key="5">
    <source>
        <dbReference type="ARBA" id="ARBA00023277"/>
    </source>
</evidence>
<evidence type="ECO:0000256" key="4">
    <source>
        <dbReference type="ARBA" id="ARBA00022842"/>
    </source>
</evidence>
<dbReference type="EMBL" id="FOJN01000024">
    <property type="protein sequence ID" value="SFA62637.1"/>
    <property type="molecule type" value="Genomic_DNA"/>
</dbReference>
<dbReference type="GO" id="GO:0046872">
    <property type="term" value="F:metal ion binding"/>
    <property type="evidence" value="ECO:0007669"/>
    <property type="project" value="UniProtKB-KW"/>
</dbReference>
<evidence type="ECO:0000313" key="7">
    <source>
        <dbReference type="Proteomes" id="UP000182054"/>
    </source>
</evidence>
<dbReference type="InterPro" id="IPR006439">
    <property type="entry name" value="HAD-SF_hydro_IA"/>
</dbReference>
<dbReference type="PANTHER" id="PTHR46193:SF18">
    <property type="entry name" value="HEXITOL PHOSPHATASE B"/>
    <property type="match status" value="1"/>
</dbReference>
<dbReference type="Gene3D" id="1.10.150.240">
    <property type="entry name" value="Putative phosphatase, domain 2"/>
    <property type="match status" value="1"/>
</dbReference>
<comment type="cofactor">
    <cofactor evidence="1">
        <name>Mg(2+)</name>
        <dbReference type="ChEBI" id="CHEBI:18420"/>
    </cofactor>
</comment>
<dbReference type="GO" id="GO:0003824">
    <property type="term" value="F:catalytic activity"/>
    <property type="evidence" value="ECO:0007669"/>
    <property type="project" value="UniProtKB-ARBA"/>
</dbReference>
<dbReference type="Gene3D" id="3.40.50.1000">
    <property type="entry name" value="HAD superfamily/HAD-like"/>
    <property type="match status" value="1"/>
</dbReference>
<evidence type="ECO:0000313" key="6">
    <source>
        <dbReference type="EMBL" id="SFA62637.1"/>
    </source>
</evidence>
<dbReference type="InterPro" id="IPR036412">
    <property type="entry name" value="HAD-like_sf"/>
</dbReference>
<evidence type="ECO:0000256" key="3">
    <source>
        <dbReference type="ARBA" id="ARBA00022723"/>
    </source>
</evidence>
<keyword evidence="5" id="KW-0119">Carbohydrate metabolism</keyword>
<protein>
    <submittedName>
        <fullName evidence="6">Haloacid dehalogenase superfamily, subfamily IA, variant 3 with third motif having DD or ED</fullName>
    </submittedName>
</protein>
<keyword evidence="3" id="KW-0479">Metal-binding</keyword>
<dbReference type="Proteomes" id="UP000182054">
    <property type="component" value="Unassembled WGS sequence"/>
</dbReference>
<reference evidence="6 7" key="1">
    <citation type="submission" date="2016-10" db="EMBL/GenBank/DDBJ databases">
        <authorList>
            <person name="de Groot N.N."/>
        </authorList>
    </citation>
    <scope>NUCLEOTIDE SEQUENCE [LARGE SCALE GENOMIC DNA]</scope>
    <source>
        <strain evidence="6 7">DSM 44908</strain>
    </source>
</reference>
<comment type="similarity">
    <text evidence="2">Belongs to the HAD-like hydrolase superfamily. CbbY/CbbZ/Gph/YieH family.</text>
</comment>
<organism evidence="6 7">
    <name type="scientific">Rhodococcoides kroppenstedtii</name>
    <dbReference type="NCBI Taxonomy" id="293050"/>
    <lineage>
        <taxon>Bacteria</taxon>
        <taxon>Bacillati</taxon>
        <taxon>Actinomycetota</taxon>
        <taxon>Actinomycetes</taxon>
        <taxon>Mycobacteriales</taxon>
        <taxon>Nocardiaceae</taxon>
        <taxon>Rhodococcoides</taxon>
    </lineage>
</organism>